<dbReference type="PROSITE" id="PS50113">
    <property type="entry name" value="PAC"/>
    <property type="match status" value="1"/>
</dbReference>
<name>A0ABP6PPL1_9ACTN</name>
<evidence type="ECO:0000256" key="1">
    <source>
        <dbReference type="ARBA" id="ARBA00022801"/>
    </source>
</evidence>
<dbReference type="SMART" id="SM00091">
    <property type="entry name" value="PAS"/>
    <property type="match status" value="2"/>
</dbReference>
<dbReference type="InterPro" id="IPR001932">
    <property type="entry name" value="PPM-type_phosphatase-like_dom"/>
</dbReference>
<dbReference type="Pfam" id="PF07228">
    <property type="entry name" value="SpoIIE"/>
    <property type="match status" value="1"/>
</dbReference>
<evidence type="ECO:0000313" key="6">
    <source>
        <dbReference type="Proteomes" id="UP001499924"/>
    </source>
</evidence>
<dbReference type="SUPFAM" id="SSF55781">
    <property type="entry name" value="GAF domain-like"/>
    <property type="match status" value="2"/>
</dbReference>
<dbReference type="InterPro" id="IPR000700">
    <property type="entry name" value="PAS-assoc_C"/>
</dbReference>
<keyword evidence="6" id="KW-1185">Reference proteome</keyword>
<dbReference type="Gene3D" id="3.30.450.20">
    <property type="entry name" value="PAS domain"/>
    <property type="match status" value="2"/>
</dbReference>
<dbReference type="Pfam" id="PF13185">
    <property type="entry name" value="GAF_2"/>
    <property type="match status" value="1"/>
</dbReference>
<dbReference type="EMBL" id="BAAAVV010000021">
    <property type="protein sequence ID" value="GAA3185216.1"/>
    <property type="molecule type" value="Genomic_DNA"/>
</dbReference>
<dbReference type="SMART" id="SM00065">
    <property type="entry name" value="GAF"/>
    <property type="match status" value="2"/>
</dbReference>
<dbReference type="InterPro" id="IPR035965">
    <property type="entry name" value="PAS-like_dom_sf"/>
</dbReference>
<feature type="domain" description="PAS" evidence="3">
    <location>
        <begin position="285"/>
        <end position="330"/>
    </location>
</feature>
<dbReference type="Gene3D" id="3.60.40.10">
    <property type="entry name" value="PPM-type phosphatase domain"/>
    <property type="match status" value="1"/>
</dbReference>
<dbReference type="SUPFAM" id="SSF81606">
    <property type="entry name" value="PP2C-like"/>
    <property type="match status" value="1"/>
</dbReference>
<comment type="caution">
    <text evidence="5">The sequence shown here is derived from an EMBL/GenBank/DDBJ whole genome shotgun (WGS) entry which is preliminary data.</text>
</comment>
<dbReference type="InterPro" id="IPR052016">
    <property type="entry name" value="Bact_Sigma-Reg"/>
</dbReference>
<dbReference type="Pfam" id="PF01590">
    <property type="entry name" value="GAF"/>
    <property type="match status" value="1"/>
</dbReference>
<dbReference type="InterPro" id="IPR036457">
    <property type="entry name" value="PPM-type-like_dom_sf"/>
</dbReference>
<dbReference type="PROSITE" id="PS50112">
    <property type="entry name" value="PAS"/>
    <property type="match status" value="1"/>
</dbReference>
<evidence type="ECO:0008006" key="7">
    <source>
        <dbReference type="Google" id="ProtNLM"/>
    </source>
</evidence>
<sequence>MDETANRTVDQYRSAPGDASTGLDRLATLAARLLGAPSGQISLLTDVQFVAGGAGLPAGAVGSESPLAESLCTVAAADSGPLVVGDARTDRRVQGLPPVTSGQVGAYLGLPLTGRDGQVIGALCVFGPEPRGWSDSDIATLVELADAVVTELEHTALRRQYEGDRLRWQLAIDSAGIGAFDWDLVTGRLTWDDQLIAMFGYAAEDFDQSIEAFNARLHPDDLARVGEALQNCIATCGEYEAEYRVVRPDGEIRWVHARGRALPGPHRQAVRLLGAAYDTTGDRAAAGRVTRVLEAMPAGFYSLDRDWRFTHVNAEAERLLGRSREDLLGRVLWDEWPAAINSIFEDSYRTAARTGEPVAFDAYYPAPLDGWYELRAWPSPDGLSVYFLEVTERRRMQQQAEDAAQRLALLARVSAELAGTLDATTATSHLPRLVVPALADFCIVTVIDPDGRPRDVGSWHADPNARPVLERYAELRLDAAPVTSPLVRALSTGAAVHEQLPALVDMLAPGEARELLQLLAPASAAVLPLRGRGRTVGLLTLYFGPGNVAHAADLSTAQDVADRAGLALDNARLYSAQQQLAEGLQRSLLTEPPEPDHAEIVVRYVPAAEAARVGGDWYDAFLQPGGATVLVIGDVVGHDTEAAAAMGQLRGLLRGIATYSDAAPAEVLRGLDASMTTLQMRTLATAAVARFEQTPDELERGVTRMRWANAGHLPPLVINPDGTVAELASWTGDLLLGVDPDTRRRESVVTLDRGSTVLLYTDGLIERRDADLDTGLVRLRDTLVELADRPLQELLDTLLDRLVDGRPEDDVALVAVRLHPQDRPRPPEAGPISVPPTVPPDPAN</sequence>
<dbReference type="Proteomes" id="UP001499924">
    <property type="component" value="Unassembled WGS sequence"/>
</dbReference>
<evidence type="ECO:0000259" key="4">
    <source>
        <dbReference type="PROSITE" id="PS50113"/>
    </source>
</evidence>
<dbReference type="Gene3D" id="3.30.450.40">
    <property type="match status" value="2"/>
</dbReference>
<dbReference type="InterPro" id="IPR000014">
    <property type="entry name" value="PAS"/>
</dbReference>
<evidence type="ECO:0000313" key="5">
    <source>
        <dbReference type="EMBL" id="GAA3185216.1"/>
    </source>
</evidence>
<organism evidence="5 6">
    <name type="scientific">Blastococcus jejuensis</name>
    <dbReference type="NCBI Taxonomy" id="351224"/>
    <lineage>
        <taxon>Bacteria</taxon>
        <taxon>Bacillati</taxon>
        <taxon>Actinomycetota</taxon>
        <taxon>Actinomycetes</taxon>
        <taxon>Geodermatophilales</taxon>
        <taxon>Geodermatophilaceae</taxon>
        <taxon>Blastococcus</taxon>
    </lineage>
</organism>
<dbReference type="CDD" id="cd00130">
    <property type="entry name" value="PAS"/>
    <property type="match status" value="2"/>
</dbReference>
<protein>
    <recommendedName>
        <fullName evidence="7">PAS domain S-box-containing protein</fullName>
    </recommendedName>
</protein>
<proteinExistence type="predicted"/>
<dbReference type="PANTHER" id="PTHR43156">
    <property type="entry name" value="STAGE II SPORULATION PROTEIN E-RELATED"/>
    <property type="match status" value="1"/>
</dbReference>
<dbReference type="Pfam" id="PF08447">
    <property type="entry name" value="PAS_3"/>
    <property type="match status" value="1"/>
</dbReference>
<dbReference type="InterPro" id="IPR003018">
    <property type="entry name" value="GAF"/>
</dbReference>
<dbReference type="InterPro" id="IPR029016">
    <property type="entry name" value="GAF-like_dom_sf"/>
</dbReference>
<dbReference type="SUPFAM" id="SSF55785">
    <property type="entry name" value="PYP-like sensor domain (PAS domain)"/>
    <property type="match status" value="2"/>
</dbReference>
<dbReference type="SMART" id="SM00331">
    <property type="entry name" value="PP2C_SIG"/>
    <property type="match status" value="1"/>
</dbReference>
<dbReference type="PANTHER" id="PTHR43156:SF2">
    <property type="entry name" value="STAGE II SPORULATION PROTEIN E"/>
    <property type="match status" value="1"/>
</dbReference>
<evidence type="ECO:0000256" key="2">
    <source>
        <dbReference type="SAM" id="MobiDB-lite"/>
    </source>
</evidence>
<feature type="compositionally biased region" description="Pro residues" evidence="2">
    <location>
        <begin position="827"/>
        <end position="844"/>
    </location>
</feature>
<dbReference type="InterPro" id="IPR013656">
    <property type="entry name" value="PAS_4"/>
</dbReference>
<evidence type="ECO:0000259" key="3">
    <source>
        <dbReference type="PROSITE" id="PS50112"/>
    </source>
</evidence>
<dbReference type="InterPro" id="IPR013655">
    <property type="entry name" value="PAS_fold_3"/>
</dbReference>
<feature type="domain" description="PAC" evidence="4">
    <location>
        <begin position="239"/>
        <end position="291"/>
    </location>
</feature>
<reference evidence="6" key="1">
    <citation type="journal article" date="2019" name="Int. J. Syst. Evol. Microbiol.">
        <title>The Global Catalogue of Microorganisms (GCM) 10K type strain sequencing project: providing services to taxonomists for standard genome sequencing and annotation.</title>
        <authorList>
            <consortium name="The Broad Institute Genomics Platform"/>
            <consortium name="The Broad Institute Genome Sequencing Center for Infectious Disease"/>
            <person name="Wu L."/>
            <person name="Ma J."/>
        </authorList>
    </citation>
    <scope>NUCLEOTIDE SEQUENCE [LARGE SCALE GENOMIC DNA]</scope>
    <source>
        <strain evidence="6">JCM 15614</strain>
    </source>
</reference>
<dbReference type="Pfam" id="PF08448">
    <property type="entry name" value="PAS_4"/>
    <property type="match status" value="1"/>
</dbReference>
<gene>
    <name evidence="5" type="ORF">GCM10010531_44290</name>
</gene>
<dbReference type="RefSeq" id="WP_344691473.1">
    <property type="nucleotide sequence ID" value="NZ_BAAAVV010000021.1"/>
</dbReference>
<keyword evidence="1" id="KW-0378">Hydrolase</keyword>
<accession>A0ABP6PPL1</accession>
<feature type="region of interest" description="Disordered" evidence="2">
    <location>
        <begin position="819"/>
        <end position="844"/>
    </location>
</feature>